<proteinExistence type="predicted"/>
<protein>
    <submittedName>
        <fullName evidence="1">Uncharacterized protein</fullName>
    </submittedName>
</protein>
<organism evidence="1">
    <name type="scientific">marine metagenome</name>
    <dbReference type="NCBI Taxonomy" id="408172"/>
    <lineage>
        <taxon>unclassified sequences</taxon>
        <taxon>metagenomes</taxon>
        <taxon>ecological metagenomes</taxon>
    </lineage>
</organism>
<evidence type="ECO:0000313" key="1">
    <source>
        <dbReference type="EMBL" id="SUZ60707.1"/>
    </source>
</evidence>
<dbReference type="EMBL" id="UINC01000761">
    <property type="protein sequence ID" value="SUZ60707.1"/>
    <property type="molecule type" value="Genomic_DNA"/>
</dbReference>
<gene>
    <name evidence="1" type="ORF">METZ01_LOCUS13561</name>
</gene>
<name>A0A381P2L4_9ZZZZ</name>
<accession>A0A381P2L4</accession>
<sequence>MEKTGTCKICTINLWAECGNRPAIFPCGVKDCPHETETERLQIVHERSFSGSALAQVLETMS</sequence>
<dbReference type="AlphaFoldDB" id="A0A381P2L4"/>
<reference evidence="1" key="1">
    <citation type="submission" date="2018-05" db="EMBL/GenBank/DDBJ databases">
        <authorList>
            <person name="Lanie J.A."/>
            <person name="Ng W.-L."/>
            <person name="Kazmierczak K.M."/>
            <person name="Andrzejewski T.M."/>
            <person name="Davidsen T.M."/>
            <person name="Wayne K.J."/>
            <person name="Tettelin H."/>
            <person name="Glass J.I."/>
            <person name="Rusch D."/>
            <person name="Podicherti R."/>
            <person name="Tsui H.-C.T."/>
            <person name="Winkler M.E."/>
        </authorList>
    </citation>
    <scope>NUCLEOTIDE SEQUENCE</scope>
</reference>